<feature type="domain" description="HNH nuclease" evidence="1">
    <location>
        <begin position="103"/>
        <end position="166"/>
    </location>
</feature>
<organism evidence="2 3">
    <name type="scientific">Rugamonas apoptosis</name>
    <dbReference type="NCBI Taxonomy" id="2758570"/>
    <lineage>
        <taxon>Bacteria</taxon>
        <taxon>Pseudomonadati</taxon>
        <taxon>Pseudomonadota</taxon>
        <taxon>Betaproteobacteria</taxon>
        <taxon>Burkholderiales</taxon>
        <taxon>Oxalobacteraceae</taxon>
        <taxon>Telluria group</taxon>
        <taxon>Rugamonas</taxon>
    </lineage>
</organism>
<protein>
    <submittedName>
        <fullName evidence="2">HNH endonuclease</fullName>
    </submittedName>
</protein>
<sequence>MAFREPIPAIWDAARFLDAAVSAYQNGHRALAVELIEAAKIPEVGQWGYSIWGAKSPYFQLEKRPRNESGFDARVKQRMPTLEQKRLLHRRDGYQCRFCGIPVIRAEVRKKFCLAFPELQIWGATNETQHVAFQTMWAQYDHVIPHSAGGQNDLNNLVVACGPCNFGRMDYTLEEVSLVDPREREPVRSAWDGLERFLAIT</sequence>
<reference evidence="2 3" key="1">
    <citation type="submission" date="2020-07" db="EMBL/GenBank/DDBJ databases">
        <title>Novel species isolated from subtropical streams in China.</title>
        <authorList>
            <person name="Lu H."/>
        </authorList>
    </citation>
    <scope>NUCLEOTIDE SEQUENCE [LARGE SCALE GENOMIC DNA]</scope>
    <source>
        <strain evidence="2 3">LX47W</strain>
    </source>
</reference>
<dbReference type="InterPro" id="IPR052892">
    <property type="entry name" value="NA-targeting_endonuclease"/>
</dbReference>
<dbReference type="InterPro" id="IPR003615">
    <property type="entry name" value="HNH_nuc"/>
</dbReference>
<dbReference type="PANTHER" id="PTHR33877">
    <property type="entry name" value="SLL1193 PROTEIN"/>
    <property type="match status" value="1"/>
</dbReference>
<dbReference type="SMART" id="SM00507">
    <property type="entry name" value="HNHc"/>
    <property type="match status" value="1"/>
</dbReference>
<keyword evidence="2" id="KW-0378">Hydrolase</keyword>
<dbReference type="CDD" id="cd00085">
    <property type="entry name" value="HNHc"/>
    <property type="match status" value="1"/>
</dbReference>
<dbReference type="GO" id="GO:0004519">
    <property type="term" value="F:endonuclease activity"/>
    <property type="evidence" value="ECO:0007669"/>
    <property type="project" value="UniProtKB-KW"/>
</dbReference>
<keyword evidence="2" id="KW-0255">Endonuclease</keyword>
<accession>A0A7W2FCH0</accession>
<keyword evidence="3" id="KW-1185">Reference proteome</keyword>
<evidence type="ECO:0000259" key="1">
    <source>
        <dbReference type="SMART" id="SM00507"/>
    </source>
</evidence>
<dbReference type="Gene3D" id="1.10.30.50">
    <property type="match status" value="1"/>
</dbReference>
<gene>
    <name evidence="2" type="ORF">H3H39_19095</name>
</gene>
<dbReference type="AlphaFoldDB" id="A0A7W2FCH0"/>
<comment type="caution">
    <text evidence="2">The sequence shown here is derived from an EMBL/GenBank/DDBJ whole genome shotgun (WGS) entry which is preliminary data.</text>
</comment>
<dbReference type="Pfam" id="PF14279">
    <property type="entry name" value="HNH_5"/>
    <property type="match status" value="1"/>
</dbReference>
<evidence type="ECO:0000313" key="3">
    <source>
        <dbReference type="Proteomes" id="UP000573499"/>
    </source>
</evidence>
<dbReference type="InterPro" id="IPR029471">
    <property type="entry name" value="HNH_5"/>
</dbReference>
<keyword evidence="2" id="KW-0540">Nuclease</keyword>
<proteinExistence type="predicted"/>
<dbReference type="EMBL" id="JACEZU010000009">
    <property type="protein sequence ID" value="MBA5689153.1"/>
    <property type="molecule type" value="Genomic_DNA"/>
</dbReference>
<evidence type="ECO:0000313" key="2">
    <source>
        <dbReference type="EMBL" id="MBA5689153.1"/>
    </source>
</evidence>
<dbReference type="Proteomes" id="UP000573499">
    <property type="component" value="Unassembled WGS sequence"/>
</dbReference>
<dbReference type="PANTHER" id="PTHR33877:SF2">
    <property type="entry name" value="OS07G0170200 PROTEIN"/>
    <property type="match status" value="1"/>
</dbReference>
<name>A0A7W2FCH0_9BURK</name>